<dbReference type="EMBL" id="KQ416533">
    <property type="protein sequence ID" value="KOF96592.1"/>
    <property type="molecule type" value="Genomic_DNA"/>
</dbReference>
<accession>A0A0L8I549</accession>
<keyword evidence="1" id="KW-0732">Signal</keyword>
<reference evidence="2" key="1">
    <citation type="submission" date="2015-07" db="EMBL/GenBank/DDBJ databases">
        <title>MeaNS - Measles Nucleotide Surveillance Program.</title>
        <authorList>
            <person name="Tran T."/>
            <person name="Druce J."/>
        </authorList>
    </citation>
    <scope>NUCLEOTIDE SEQUENCE</scope>
    <source>
        <strain evidence="2">UCB-OBI-ISO-001</strain>
        <tissue evidence="2">Gonad</tissue>
    </source>
</reference>
<feature type="chain" id="PRO_5005584185" evidence="1">
    <location>
        <begin position="19"/>
        <end position="71"/>
    </location>
</feature>
<name>A0A0L8I549_OCTBM</name>
<protein>
    <submittedName>
        <fullName evidence="2">Uncharacterized protein</fullName>
    </submittedName>
</protein>
<evidence type="ECO:0000256" key="1">
    <source>
        <dbReference type="SAM" id="SignalP"/>
    </source>
</evidence>
<proteinExistence type="predicted"/>
<feature type="signal peptide" evidence="1">
    <location>
        <begin position="1"/>
        <end position="18"/>
    </location>
</feature>
<sequence>MTIMTLIIIAIILMKTMKKIINRRNFVNFLFSFTENNFRDLRTSPNITEKITEPDQWKQISFGCKDDHNSV</sequence>
<dbReference type="AlphaFoldDB" id="A0A0L8I549"/>
<evidence type="ECO:0000313" key="2">
    <source>
        <dbReference type="EMBL" id="KOF96592.1"/>
    </source>
</evidence>
<gene>
    <name evidence="2" type="ORF">OCBIM_22034453mg</name>
</gene>
<organism evidence="2">
    <name type="scientific">Octopus bimaculoides</name>
    <name type="common">California two-spotted octopus</name>
    <dbReference type="NCBI Taxonomy" id="37653"/>
    <lineage>
        <taxon>Eukaryota</taxon>
        <taxon>Metazoa</taxon>
        <taxon>Spiralia</taxon>
        <taxon>Lophotrochozoa</taxon>
        <taxon>Mollusca</taxon>
        <taxon>Cephalopoda</taxon>
        <taxon>Coleoidea</taxon>
        <taxon>Octopodiformes</taxon>
        <taxon>Octopoda</taxon>
        <taxon>Incirrata</taxon>
        <taxon>Octopodidae</taxon>
        <taxon>Octopus</taxon>
    </lineage>
</organism>